<protein>
    <submittedName>
        <fullName evidence="2">S1 RNA-binding domain-containing protein</fullName>
    </submittedName>
</protein>
<dbReference type="InterPro" id="IPR052757">
    <property type="entry name" value="Ribosomal_protein_S1"/>
</dbReference>
<evidence type="ECO:0000313" key="2">
    <source>
        <dbReference type="EMBL" id="QPC80696.1"/>
    </source>
</evidence>
<feature type="domain" description="S1 motif" evidence="1">
    <location>
        <begin position="177"/>
        <end position="245"/>
    </location>
</feature>
<accession>A0A7S8E5F7</accession>
<dbReference type="Proteomes" id="UP000594468">
    <property type="component" value="Chromosome"/>
</dbReference>
<dbReference type="InterPro" id="IPR003029">
    <property type="entry name" value="S1_domain"/>
</dbReference>
<dbReference type="KEGG" id="pmet:G4Y79_13340"/>
<dbReference type="SUPFAM" id="SSF50249">
    <property type="entry name" value="Nucleic acid-binding proteins"/>
    <property type="match status" value="3"/>
</dbReference>
<dbReference type="CDD" id="cd05688">
    <property type="entry name" value="S1_RPS1_repeat_ec3"/>
    <property type="match status" value="1"/>
</dbReference>
<dbReference type="PANTHER" id="PTHR47559:SF1">
    <property type="entry name" value="OS03G0844900 PROTEIN"/>
    <property type="match status" value="1"/>
</dbReference>
<keyword evidence="3" id="KW-1185">Reference proteome</keyword>
<dbReference type="GO" id="GO:0003676">
    <property type="term" value="F:nucleic acid binding"/>
    <property type="evidence" value="ECO:0007669"/>
    <property type="project" value="InterPro"/>
</dbReference>
<dbReference type="SMART" id="SM00316">
    <property type="entry name" value="S1"/>
    <property type="match status" value="3"/>
</dbReference>
<dbReference type="Pfam" id="PF00575">
    <property type="entry name" value="S1"/>
    <property type="match status" value="3"/>
</dbReference>
<dbReference type="PANTHER" id="PTHR47559">
    <property type="entry name" value="OS03G0844900 PROTEIN"/>
    <property type="match status" value="1"/>
</dbReference>
<feature type="domain" description="S1 motif" evidence="1">
    <location>
        <begin position="84"/>
        <end position="158"/>
    </location>
</feature>
<dbReference type="Gene3D" id="2.40.50.140">
    <property type="entry name" value="Nucleic acid-binding proteins"/>
    <property type="match status" value="3"/>
</dbReference>
<evidence type="ECO:0000259" key="1">
    <source>
        <dbReference type="PROSITE" id="PS50126"/>
    </source>
</evidence>
<reference evidence="2 3" key="1">
    <citation type="submission" date="2020-02" db="EMBL/GenBank/DDBJ databases">
        <authorList>
            <person name="Zheng R.K."/>
            <person name="Sun C.M."/>
        </authorList>
    </citation>
    <scope>NUCLEOTIDE SEQUENCE [LARGE SCALE GENOMIC DNA]</scope>
    <source>
        <strain evidence="3">rifampicinis</strain>
    </source>
</reference>
<gene>
    <name evidence="2" type="ORF">G4Y79_13340</name>
</gene>
<feature type="domain" description="S1 motif" evidence="1">
    <location>
        <begin position="262"/>
        <end position="331"/>
    </location>
</feature>
<dbReference type="PROSITE" id="PS50126">
    <property type="entry name" value="S1"/>
    <property type="match status" value="3"/>
</dbReference>
<dbReference type="AlphaFoldDB" id="A0A7S8E5F7"/>
<dbReference type="InterPro" id="IPR035104">
    <property type="entry name" value="Ribosomal_protein_S1-like"/>
</dbReference>
<dbReference type="RefSeq" id="WP_195168771.1">
    <property type="nucleotide sequence ID" value="NZ_CP062983.1"/>
</dbReference>
<dbReference type="PRINTS" id="PR00681">
    <property type="entry name" value="RIBOSOMALS1"/>
</dbReference>
<name>A0A7S8E5F7_9CHLR</name>
<dbReference type="CDD" id="cd04465">
    <property type="entry name" value="S1_RPS1_repeat_ec2_hs2"/>
    <property type="match status" value="1"/>
</dbReference>
<dbReference type="InterPro" id="IPR012340">
    <property type="entry name" value="NA-bd_OB-fold"/>
</dbReference>
<evidence type="ECO:0000313" key="3">
    <source>
        <dbReference type="Proteomes" id="UP000594468"/>
    </source>
</evidence>
<dbReference type="EMBL" id="CP062983">
    <property type="protein sequence ID" value="QPC80696.1"/>
    <property type="molecule type" value="Genomic_DNA"/>
</dbReference>
<sequence>MSTWGNSRYGVDEGIEEGYWASLLNEGEYTESVSDHFDEKDYTHQQDLFYDTGDDDHLADPDDTYLPEPTEDDWASIDLIMQADEVLNLKVVGYNRGGLLVDWRSLRGFVPASQLLNFAGEDHSEERRDLLVSRVGEMISLRVIELDPEKNRLIFSERAAQADAGTRNSLLQSLAAGDVIEGCVTNLCDFGAFVDLGGIEGLIHISELSWGRVGHPGDMLARGDMIRVFVLEVHPDEARIALSIKRLNDDPWKTVGQRYQVGQVVRARITNVVDFGAFACIEEGLEGLIHFSELAEGHFLHPRNVVAEGDIVQTRILSINGQQRRLGLSLRTEQQAD</sequence>
<organism evidence="2 3">
    <name type="scientific">Phototrophicus methaneseepsis</name>
    <dbReference type="NCBI Taxonomy" id="2710758"/>
    <lineage>
        <taxon>Bacteria</taxon>
        <taxon>Bacillati</taxon>
        <taxon>Chloroflexota</taxon>
        <taxon>Candidatus Thermofontia</taxon>
        <taxon>Phototrophicales</taxon>
        <taxon>Phototrophicaceae</taxon>
        <taxon>Phototrophicus</taxon>
    </lineage>
</organism>
<proteinExistence type="predicted"/>